<protein>
    <submittedName>
        <fullName evidence="6">Uncharacterized protein</fullName>
    </submittedName>
</protein>
<feature type="domain" description="PID" evidence="4">
    <location>
        <begin position="1586"/>
        <end position="1699"/>
    </location>
</feature>
<feature type="compositionally biased region" description="Basic and acidic residues" evidence="3">
    <location>
        <begin position="483"/>
        <end position="497"/>
    </location>
</feature>
<dbReference type="CDD" id="cd01272">
    <property type="entry name" value="PTB1_Fe65"/>
    <property type="match status" value="1"/>
</dbReference>
<evidence type="ECO:0000259" key="4">
    <source>
        <dbReference type="PROSITE" id="PS01179"/>
    </source>
</evidence>
<evidence type="ECO:0000256" key="1">
    <source>
        <dbReference type="ARBA" id="ARBA00022553"/>
    </source>
</evidence>
<dbReference type="PANTHER" id="PTHR14058:SF8">
    <property type="entry name" value="PROTEIN FE65 HOMOLOG"/>
    <property type="match status" value="1"/>
</dbReference>
<dbReference type="FunFam" id="2.30.29.30:FF:000034">
    <property type="entry name" value="amyloid beta A4 precursor protein-binding family B member 2"/>
    <property type="match status" value="1"/>
</dbReference>
<dbReference type="Pfam" id="PF00640">
    <property type="entry name" value="PID"/>
    <property type="match status" value="2"/>
</dbReference>
<feature type="compositionally biased region" description="Basic and acidic residues" evidence="3">
    <location>
        <begin position="349"/>
        <end position="362"/>
    </location>
</feature>
<dbReference type="PANTHER" id="PTHR14058">
    <property type="entry name" value="AMYLOID BETA A4 PRECURSOR PROTEIN-BINDING FAMILY B"/>
    <property type="match status" value="1"/>
</dbReference>
<dbReference type="CDD" id="cd01271">
    <property type="entry name" value="PTB2_Fe65"/>
    <property type="match status" value="1"/>
</dbReference>
<dbReference type="Pfam" id="PF14075">
    <property type="entry name" value="UBN_AB"/>
    <property type="match status" value="1"/>
</dbReference>
<dbReference type="SUPFAM" id="SSF50729">
    <property type="entry name" value="PH domain-like"/>
    <property type="match status" value="2"/>
</dbReference>
<dbReference type="Pfam" id="PF08729">
    <property type="entry name" value="HUN"/>
    <property type="match status" value="1"/>
</dbReference>
<reference evidence="6" key="1">
    <citation type="journal article" date="2020" name="J Insects Food Feed">
        <title>The yellow mealworm (Tenebrio molitor) genome: a resource for the emerging insects as food and feed industry.</title>
        <authorList>
            <person name="Eriksson T."/>
            <person name="Andere A."/>
            <person name="Kelstrup H."/>
            <person name="Emery V."/>
            <person name="Picard C."/>
        </authorList>
    </citation>
    <scope>NUCLEOTIDE SEQUENCE</scope>
    <source>
        <strain evidence="6">Stoneville</strain>
        <tissue evidence="6">Whole head</tissue>
    </source>
</reference>
<dbReference type="GO" id="GO:0001540">
    <property type="term" value="F:amyloid-beta binding"/>
    <property type="evidence" value="ECO:0007669"/>
    <property type="project" value="InterPro"/>
</dbReference>
<dbReference type="InterPro" id="IPR006020">
    <property type="entry name" value="PTB/PI_dom"/>
</dbReference>
<keyword evidence="1" id="KW-0597">Phosphoprotein</keyword>
<feature type="compositionally biased region" description="Polar residues" evidence="3">
    <location>
        <begin position="733"/>
        <end position="743"/>
    </location>
</feature>
<reference evidence="6" key="2">
    <citation type="submission" date="2021-08" db="EMBL/GenBank/DDBJ databases">
        <authorList>
            <person name="Eriksson T."/>
        </authorList>
    </citation>
    <scope>NUCLEOTIDE SEQUENCE</scope>
    <source>
        <strain evidence="6">Stoneville</strain>
        <tissue evidence="6">Whole head</tissue>
    </source>
</reference>
<feature type="domain" description="PID" evidence="4">
    <location>
        <begin position="1397"/>
        <end position="1525"/>
    </location>
</feature>
<name>A0A8J6LBU1_TENMO</name>
<feature type="compositionally biased region" description="Basic and acidic residues" evidence="3">
    <location>
        <begin position="1369"/>
        <end position="1379"/>
    </location>
</feature>
<accession>A0A8J6LBU1</accession>
<feature type="region of interest" description="Disordered" evidence="3">
    <location>
        <begin position="1357"/>
        <end position="1392"/>
    </location>
</feature>
<dbReference type="SMART" id="SM00462">
    <property type="entry name" value="PTB"/>
    <property type="match status" value="2"/>
</dbReference>
<feature type="region of interest" description="Disordered" evidence="3">
    <location>
        <begin position="457"/>
        <end position="497"/>
    </location>
</feature>
<dbReference type="InterPro" id="IPR014840">
    <property type="entry name" value="HRD"/>
</dbReference>
<dbReference type="GO" id="GO:0005737">
    <property type="term" value="C:cytoplasm"/>
    <property type="evidence" value="ECO:0007669"/>
    <property type="project" value="TreeGrafter"/>
</dbReference>
<dbReference type="InterPro" id="IPR001202">
    <property type="entry name" value="WW_dom"/>
</dbReference>
<sequence length="1796" mass="201342">MSTSRFLEHAKLTTFVRAVGERGGAHLERRAEWGCRPRPLRHGTAPYRFNYVAYIRVAIFEGPDFASVSTSSIAIPTDPSPPVVATPRLSFLRKIINVFLLRTLAAVPRFYLSAFFFHTTIPRSGEYSLLRAFRSHATTPAVARVRRALTITRLYLQGPSSELGAQNVEKISITGRFVGFSARWWRPTNLVLIDSFHTVPVHFNGNSPGTKLGKYKEVGGAPNGLSRLDEFGDDDDDVKRIARQMEEKYGTGTSLNKKKRKGRKDDYADIGMGYDETDPFIDNTDGYDEMIPQNVTTLHGGFYINSGALEFKTDDEADSDFSSSSSDDESSQKPSSRKRVIESSDETDRENKTETVDNENHVEKKRKLQNGGNGVQQSLKKKLLGQNKIYIKKRRLLDPQKKTVKELLREKREDLNMSIPEELAVPNTEEEQKDNKKTMSISNVTDVIESVVKAATEDHPKPTELHKNVTTTKVVANSSSDGESSHDNSTRTPKADVKLPENLSADILSVITAIKNVGENSFDGKNNFTSEINLLILRLERKCKCLGKPSKMKVYEHLAVFLKCKTETLFRRAKVLVFEDEQKKLKNLLAGLRSEINKVMPGLLESYEKESQRILQKKFSIESVENEDNKCLRMPKRRFQWNDVTKKLLKDILMLKKRCLLLEGKSKEVLDSQMSNFLKSEIQVLWPEGWMSMNALNKIYTTYADPKRLLSNGSNNPPPPVNAQAKSASSSSNTNVKNLPQSFNNSNISITPIVPAPKSETSGNKIHSVTNEVNVSKTCNETSINLSMKSLPEGSQPCDINPTSPKKELEGKLKVKPQSELLKPPVINHVKKESTISLIGDDSVIIVDSAPRNDRFSPSKEKFHAKSDDNYCQVIDLSDKNDFKLKIEPKSHPKREKTISPMMPEQMAHVSKHHELSITPTYPKVEHPKPKTSAGDDIQKVMENLKVLQKMSSPKKCVEPSPTSSAVSVIAVNKSFAPKSVHSSEPSTMQRYDYNKSSEFNTSFQDEFQKQLFSAFNQFSTNSNKSYNSIDRYPHIASSGSGVVTGDKYFQNSNNNYAQSSNGHKSSTSAQQTAPLGLYVNFASLSDSRSPYSSLLTLVQSMAALTAHAAHEEEDIFLENGLLSYENPNYHLDPTRIDDALNSNTNIYEDIYQELDDICNIGHSIKEPLLGGPGRKAYAALDIGTMGVDITSGPLTHISSSNINDNKRSNERNGNAMYLMDNSEMSRTTRDNISEKTAKNNKDNQQEKVVPHIPGQLNNDLYAVPVKKKNQKCPEEIEIYSPDKESADDTDLPPGWEKHEDNDGPYYWHIKSGTIQREVPVLPESEKSEKSDTKQNINKENDVLMLTFENSLGSVTRSSTSSALDLETEDRKRKNDMSFKRRSYPSKPEQEARERPIRFAVRSLGWVEIAEEDLTPERSSKAVNKCIVDLSVGKNDLLDVVGRWGDGKDLFMDLDEGALKLIDPENLTVLNTQPIHTIRVWGVGRDNGRDFAYVARDRSTRKHMCHVFRCDMPARTIANTLRDICKKIMIERSLQQNLAKPIDINGRTLAARPTNLPTEHRRLTRNGQSLVTQSFPTPMEEPKKVLRAQYLGTTQVSQATGMEVLNEAIDRLVSTVPPEQWQCVNVAVAPSMISIQNPNDDRLIAECRVRYLSFLGIGKVIKHCAFVMHTAQDTFVAHVFYCEPSSGALCKTIEAACKLSESKEWISPSCGVICRVMRIITISQWLIQSRVSPPGDSLMSSTSLYEINSAVKKFYSIENLTSKGNGKDATFNPDEECTVLNYVLASIFVLKLSPQT</sequence>
<dbReference type="Proteomes" id="UP000719412">
    <property type="component" value="Unassembled WGS sequence"/>
</dbReference>
<feature type="region of interest" description="Disordered" evidence="3">
    <location>
        <begin position="1323"/>
        <end position="1342"/>
    </location>
</feature>
<evidence type="ECO:0000259" key="5">
    <source>
        <dbReference type="PROSITE" id="PS50020"/>
    </source>
</evidence>
<dbReference type="InterPro" id="IPR026947">
    <property type="entry name" value="UBN_middle_dom"/>
</dbReference>
<dbReference type="Gene3D" id="2.20.70.10">
    <property type="match status" value="1"/>
</dbReference>
<feature type="domain" description="WW" evidence="5">
    <location>
        <begin position="1290"/>
        <end position="1322"/>
    </location>
</feature>
<dbReference type="FunFam" id="2.30.29.30:FF:000317">
    <property type="entry name" value="Amyloid beta A4 protein-binding family B member"/>
    <property type="match status" value="1"/>
</dbReference>
<dbReference type="PROSITE" id="PS01179">
    <property type="entry name" value="PID"/>
    <property type="match status" value="2"/>
</dbReference>
<dbReference type="GO" id="GO:0005634">
    <property type="term" value="C:nucleus"/>
    <property type="evidence" value="ECO:0007669"/>
    <property type="project" value="TreeGrafter"/>
</dbReference>
<feature type="region of interest" description="Disordered" evidence="3">
    <location>
        <begin position="710"/>
        <end position="743"/>
    </location>
</feature>
<dbReference type="EMBL" id="JABDTM020024978">
    <property type="protein sequence ID" value="KAH0813743.1"/>
    <property type="molecule type" value="Genomic_DNA"/>
</dbReference>
<comment type="caution">
    <text evidence="6">The sequence shown here is derived from an EMBL/GenBank/DDBJ whole genome shotgun (WGS) entry which is preliminary data.</text>
</comment>
<organism evidence="6 7">
    <name type="scientific">Tenebrio molitor</name>
    <name type="common">Yellow mealworm beetle</name>
    <dbReference type="NCBI Taxonomy" id="7067"/>
    <lineage>
        <taxon>Eukaryota</taxon>
        <taxon>Metazoa</taxon>
        <taxon>Ecdysozoa</taxon>
        <taxon>Arthropoda</taxon>
        <taxon>Hexapoda</taxon>
        <taxon>Insecta</taxon>
        <taxon>Pterygota</taxon>
        <taxon>Neoptera</taxon>
        <taxon>Endopterygota</taxon>
        <taxon>Coleoptera</taxon>
        <taxon>Polyphaga</taxon>
        <taxon>Cucujiformia</taxon>
        <taxon>Tenebrionidae</taxon>
        <taxon>Tenebrio</taxon>
    </lineage>
</organism>
<keyword evidence="2" id="KW-0677">Repeat</keyword>
<feature type="compositionally biased region" description="Basic and acidic residues" evidence="3">
    <location>
        <begin position="1324"/>
        <end position="1342"/>
    </location>
</feature>
<proteinExistence type="predicted"/>
<gene>
    <name evidence="6" type="ORF">GEV33_009046</name>
</gene>
<keyword evidence="7" id="KW-1185">Reference proteome</keyword>
<evidence type="ECO:0000256" key="2">
    <source>
        <dbReference type="ARBA" id="ARBA00022737"/>
    </source>
</evidence>
<dbReference type="InterPro" id="IPR036020">
    <property type="entry name" value="WW_dom_sf"/>
</dbReference>
<dbReference type="InterPro" id="IPR039576">
    <property type="entry name" value="APBB1/2/3"/>
</dbReference>
<evidence type="ECO:0000256" key="3">
    <source>
        <dbReference type="SAM" id="MobiDB-lite"/>
    </source>
</evidence>
<feature type="compositionally biased region" description="Low complexity" evidence="3">
    <location>
        <begin position="722"/>
        <end position="732"/>
    </location>
</feature>
<dbReference type="SUPFAM" id="SSF51045">
    <property type="entry name" value="WW domain"/>
    <property type="match status" value="1"/>
</dbReference>
<feature type="region of interest" description="Disordered" evidence="3">
    <location>
        <begin position="245"/>
        <end position="270"/>
    </location>
</feature>
<dbReference type="Gene3D" id="2.30.29.30">
    <property type="entry name" value="Pleckstrin-homology domain (PH domain)/Phosphotyrosine-binding domain (PTB)"/>
    <property type="match status" value="2"/>
</dbReference>
<dbReference type="InterPro" id="IPR011993">
    <property type="entry name" value="PH-like_dom_sf"/>
</dbReference>
<dbReference type="PROSITE" id="PS50020">
    <property type="entry name" value="WW_DOMAIN_2"/>
    <property type="match status" value="1"/>
</dbReference>
<evidence type="ECO:0000313" key="6">
    <source>
        <dbReference type="EMBL" id="KAH0813743.1"/>
    </source>
</evidence>
<dbReference type="CDD" id="cd00201">
    <property type="entry name" value="WW"/>
    <property type="match status" value="1"/>
</dbReference>
<feature type="region of interest" description="Disordered" evidence="3">
    <location>
        <begin position="315"/>
        <end position="380"/>
    </location>
</feature>
<dbReference type="GO" id="GO:0006355">
    <property type="term" value="P:regulation of DNA-templated transcription"/>
    <property type="evidence" value="ECO:0007669"/>
    <property type="project" value="TreeGrafter"/>
</dbReference>
<feature type="compositionally biased region" description="Basic and acidic residues" evidence="3">
    <location>
        <begin position="457"/>
        <end position="467"/>
    </location>
</feature>
<evidence type="ECO:0000313" key="7">
    <source>
        <dbReference type="Proteomes" id="UP000719412"/>
    </source>
</evidence>